<dbReference type="InterPro" id="IPR024185">
    <property type="entry name" value="FTHF_cligase-like_sf"/>
</dbReference>
<dbReference type="RefSeq" id="WP_185244725.1">
    <property type="nucleotide sequence ID" value="NZ_AP023213.1"/>
</dbReference>
<name>A0A6S6LZ09_9BACT</name>
<dbReference type="EMBL" id="AP023213">
    <property type="protein sequence ID" value="BCG46538.1"/>
    <property type="molecule type" value="Genomic_DNA"/>
</dbReference>
<dbReference type="PANTHER" id="PTHR43682:SF1">
    <property type="entry name" value="LACTATE UTILIZATION PROTEIN C"/>
    <property type="match status" value="1"/>
</dbReference>
<keyword evidence="3" id="KW-1185">Reference proteome</keyword>
<dbReference type="Pfam" id="PF02589">
    <property type="entry name" value="LUD_dom"/>
    <property type="match status" value="1"/>
</dbReference>
<dbReference type="InterPro" id="IPR003741">
    <property type="entry name" value="LUD_dom"/>
</dbReference>
<gene>
    <name evidence="2" type="ORF">GEOBRER4_n1338</name>
</gene>
<accession>A0A6S6LZ09</accession>
<feature type="domain" description="LUD" evidence="1">
    <location>
        <begin position="3"/>
        <end position="175"/>
    </location>
</feature>
<reference evidence="2 3" key="1">
    <citation type="submission" date="2020-06" db="EMBL/GenBank/DDBJ databases">
        <title>Interaction of electrochemicaly active bacteria, Geobacter bremensis R4 on different carbon anode.</title>
        <authorList>
            <person name="Meng L."/>
            <person name="Yoshida N."/>
        </authorList>
    </citation>
    <scope>NUCLEOTIDE SEQUENCE [LARGE SCALE GENOMIC DNA]</scope>
    <source>
        <strain evidence="2 3">R4</strain>
    </source>
</reference>
<dbReference type="SUPFAM" id="SSF100950">
    <property type="entry name" value="NagB/RpiA/CoA transferase-like"/>
    <property type="match status" value="1"/>
</dbReference>
<evidence type="ECO:0000259" key="1">
    <source>
        <dbReference type="Pfam" id="PF02589"/>
    </source>
</evidence>
<evidence type="ECO:0000313" key="3">
    <source>
        <dbReference type="Proteomes" id="UP000515472"/>
    </source>
</evidence>
<dbReference type="Gene3D" id="3.40.50.10420">
    <property type="entry name" value="NagB/RpiA/CoA transferase-like"/>
    <property type="match status" value="1"/>
</dbReference>
<dbReference type="InterPro" id="IPR037171">
    <property type="entry name" value="NagB/RpiA_transferase-like"/>
</dbReference>
<evidence type="ECO:0000313" key="2">
    <source>
        <dbReference type="EMBL" id="BCG46538.1"/>
    </source>
</evidence>
<dbReference type="KEGG" id="gbn:GEOBRER4_12880"/>
<protein>
    <recommendedName>
        <fullName evidence="1">LUD domain-containing protein</fullName>
    </recommendedName>
</protein>
<organism evidence="2 3">
    <name type="scientific">Citrifermentans bremense</name>
    <dbReference type="NCBI Taxonomy" id="60035"/>
    <lineage>
        <taxon>Bacteria</taxon>
        <taxon>Pseudomonadati</taxon>
        <taxon>Thermodesulfobacteriota</taxon>
        <taxon>Desulfuromonadia</taxon>
        <taxon>Geobacterales</taxon>
        <taxon>Geobacteraceae</taxon>
        <taxon>Citrifermentans</taxon>
    </lineage>
</organism>
<dbReference type="AlphaFoldDB" id="A0A6S6LZ09"/>
<sequence>MYELFKSKASAVGAEVHRVAGKKEALGFITSLLKEECAAELPGCRAIWAEGPFLEGIDRETLRNLPGLSFEVTRERAAQAKVGISEMSFAVADTGSLVQDQSAPADRLASSLTDIHIALVPSANIVPDKASVFTRISPKTSRYIAFITGPSRTADIERVLTIGVHGPQRLVILFVDELEGGRR</sequence>
<proteinExistence type="predicted"/>
<dbReference type="PANTHER" id="PTHR43682">
    <property type="entry name" value="LACTATE UTILIZATION PROTEIN C"/>
    <property type="match status" value="1"/>
</dbReference>
<dbReference type="Proteomes" id="UP000515472">
    <property type="component" value="Chromosome"/>
</dbReference>